<accession>A0A556V7J5</accession>
<dbReference type="CDD" id="cd03499">
    <property type="entry name" value="SQR_TypeC_SdhC"/>
    <property type="match status" value="1"/>
</dbReference>
<dbReference type="GO" id="GO:0005886">
    <property type="term" value="C:plasma membrane"/>
    <property type="evidence" value="ECO:0007669"/>
    <property type="project" value="TreeGrafter"/>
</dbReference>
<dbReference type="InterPro" id="IPR034804">
    <property type="entry name" value="SQR/QFR_C/D"/>
</dbReference>
<dbReference type="InterPro" id="IPR018495">
    <property type="entry name" value="Succ_DH_cyt_bsu_CS"/>
</dbReference>
<dbReference type="SUPFAM" id="SSF81343">
    <property type="entry name" value="Fumarate reductase respiratory complex transmembrane subunits"/>
    <property type="match status" value="1"/>
</dbReference>
<evidence type="ECO:0000256" key="2">
    <source>
        <dbReference type="ARBA" id="ARBA00005163"/>
    </source>
</evidence>
<proteinExistence type="predicted"/>
<dbReference type="GO" id="GO:1902600">
    <property type="term" value="P:proton transmembrane transport"/>
    <property type="evidence" value="ECO:0007669"/>
    <property type="project" value="TreeGrafter"/>
</dbReference>
<dbReference type="PANTHER" id="PTHR43294:SF22">
    <property type="entry name" value="SODIUM_POTASSIUM-TRANSPORTING ATPASE SUBUNIT ALPHA"/>
    <property type="match status" value="1"/>
</dbReference>
<evidence type="ECO:0000256" key="3">
    <source>
        <dbReference type="ARBA" id="ARBA00011758"/>
    </source>
</evidence>
<comment type="pathway">
    <text evidence="2">Carbohydrate metabolism; tricarboxylic acid cycle.</text>
</comment>
<dbReference type="Gene3D" id="1.20.1110.10">
    <property type="entry name" value="Calcium-transporting ATPase, transmembrane domain"/>
    <property type="match status" value="1"/>
</dbReference>
<comment type="function">
    <text evidence="12">Membrane-anchoring subunit of succinate dehydrogenase (SDH) that is involved in complex II of the mitochondrial electron transport chain and is responsible for transferring electrons from succinate to ubiquinone (coenzyme Q). SDH also oxidizes malate to the non-canonical enol form of oxaloacetate, enol-oxaloacetate. Enol-oxaloacetate, which is a potent inhibitor of the succinate dehydrogenase activity, is further isomerized into keto-oxaloacetate.</text>
</comment>
<keyword evidence="8 13" id="KW-1133">Transmembrane helix</keyword>
<dbReference type="InterPro" id="IPR000701">
    <property type="entry name" value="SuccDH_FuR_B_TM-su"/>
</dbReference>
<dbReference type="EMBL" id="VCAZ01000146">
    <property type="protein sequence ID" value="TSY27770.1"/>
    <property type="molecule type" value="Genomic_DNA"/>
</dbReference>
<keyword evidence="5" id="KW-0349">Heme</keyword>
<keyword evidence="10 13" id="KW-0472">Membrane</keyword>
<dbReference type="GO" id="GO:0006099">
    <property type="term" value="P:tricarboxylic acid cycle"/>
    <property type="evidence" value="ECO:0007669"/>
    <property type="project" value="InterPro"/>
</dbReference>
<keyword evidence="6 13" id="KW-0812">Transmembrane</keyword>
<feature type="transmembrane region" description="Helical" evidence="13">
    <location>
        <begin position="351"/>
        <end position="370"/>
    </location>
</feature>
<dbReference type="GO" id="GO:0030007">
    <property type="term" value="P:intracellular potassium ion homeostasis"/>
    <property type="evidence" value="ECO:0007669"/>
    <property type="project" value="TreeGrafter"/>
</dbReference>
<evidence type="ECO:0000256" key="10">
    <source>
        <dbReference type="ARBA" id="ARBA00023136"/>
    </source>
</evidence>
<evidence type="ECO:0000256" key="12">
    <source>
        <dbReference type="ARBA" id="ARBA00045847"/>
    </source>
</evidence>
<dbReference type="Gene3D" id="1.20.1300.10">
    <property type="entry name" value="Fumarate reductase/succinate dehydrogenase, transmembrane subunit"/>
    <property type="match status" value="1"/>
</dbReference>
<dbReference type="GO" id="GO:0000166">
    <property type="term" value="F:nucleotide binding"/>
    <property type="evidence" value="ECO:0007669"/>
    <property type="project" value="InterPro"/>
</dbReference>
<dbReference type="InterPro" id="IPR050510">
    <property type="entry name" value="Cation_transp_ATPase_P-type"/>
</dbReference>
<feature type="transmembrane region" description="Helical" evidence="13">
    <location>
        <begin position="382"/>
        <end position="400"/>
    </location>
</feature>
<dbReference type="AlphaFoldDB" id="A0A556V7J5"/>
<gene>
    <name evidence="14" type="ORF">Baya_13794</name>
</gene>
<name>A0A556V7J5_BAGYA</name>
<feature type="transmembrane region" description="Helical" evidence="13">
    <location>
        <begin position="406"/>
        <end position="427"/>
    </location>
</feature>
<dbReference type="PROSITE" id="PS01001">
    <property type="entry name" value="SDH_CYT_2"/>
    <property type="match status" value="1"/>
</dbReference>
<dbReference type="Gene3D" id="3.40.1110.10">
    <property type="entry name" value="Calcium-transporting ATPase, cytoplasmic domain N"/>
    <property type="match status" value="1"/>
</dbReference>
<keyword evidence="15" id="KW-1185">Reference proteome</keyword>
<evidence type="ECO:0000256" key="13">
    <source>
        <dbReference type="SAM" id="Phobius"/>
    </source>
</evidence>
<dbReference type="OrthoDB" id="588261at2759"/>
<comment type="subunit">
    <text evidence="3">Component of complex II composed of four subunits: the flavoprotein (FP) SDHA, iron-sulfur protein (IP) SDHB, and a cytochrome b560 composed of SDHC and SDHD.</text>
</comment>
<dbReference type="GO" id="GO:0005391">
    <property type="term" value="F:P-type sodium:potassium-exchanging transporter activity"/>
    <property type="evidence" value="ECO:0007669"/>
    <property type="project" value="TreeGrafter"/>
</dbReference>
<evidence type="ECO:0000256" key="8">
    <source>
        <dbReference type="ARBA" id="ARBA00022989"/>
    </source>
</evidence>
<evidence type="ECO:0000256" key="4">
    <source>
        <dbReference type="ARBA" id="ARBA00014631"/>
    </source>
</evidence>
<comment type="caution">
    <text evidence="14">The sequence shown here is derived from an EMBL/GenBank/DDBJ whole genome shotgun (WGS) entry which is preliminary data.</text>
</comment>
<organism evidence="14 15">
    <name type="scientific">Bagarius yarrelli</name>
    <name type="common">Goonch</name>
    <name type="synonym">Bagrus yarrelli</name>
    <dbReference type="NCBI Taxonomy" id="175774"/>
    <lineage>
        <taxon>Eukaryota</taxon>
        <taxon>Metazoa</taxon>
        <taxon>Chordata</taxon>
        <taxon>Craniata</taxon>
        <taxon>Vertebrata</taxon>
        <taxon>Euteleostomi</taxon>
        <taxon>Actinopterygii</taxon>
        <taxon>Neopterygii</taxon>
        <taxon>Teleostei</taxon>
        <taxon>Ostariophysi</taxon>
        <taxon>Siluriformes</taxon>
        <taxon>Sisoridae</taxon>
        <taxon>Sisorinae</taxon>
        <taxon>Bagarius</taxon>
    </lineage>
</organism>
<keyword evidence="9" id="KW-0408">Iron</keyword>
<evidence type="ECO:0000256" key="1">
    <source>
        <dbReference type="ARBA" id="ARBA00004141"/>
    </source>
</evidence>
<keyword evidence="7" id="KW-0479">Metal-binding</keyword>
<protein>
    <recommendedName>
        <fullName evidence="4">Succinate dehydrogenase cytochrome b560 subunit, mitochondrial</fullName>
    </recommendedName>
    <alternativeName>
        <fullName evidence="11">Malate dehydrogenase [quinone] cytochrome b560 subunit</fullName>
    </alternativeName>
</protein>
<feature type="transmembrane region" description="Helical" evidence="13">
    <location>
        <begin position="448"/>
        <end position="468"/>
    </location>
</feature>
<reference evidence="14 15" key="1">
    <citation type="journal article" date="2019" name="Genome Biol. Evol.">
        <title>Whole-Genome Sequencing of the Giant Devil Catfish, Bagarius yarrelli.</title>
        <authorList>
            <person name="Jiang W."/>
            <person name="Lv Y."/>
            <person name="Cheng L."/>
            <person name="Yang K."/>
            <person name="Chao B."/>
            <person name="Wang X."/>
            <person name="Li Y."/>
            <person name="Pan X."/>
            <person name="You X."/>
            <person name="Zhang Y."/>
            <person name="Yang J."/>
            <person name="Li J."/>
            <person name="Zhang X."/>
            <person name="Liu S."/>
            <person name="Sun C."/>
            <person name="Yang J."/>
            <person name="Shi Q."/>
        </authorList>
    </citation>
    <scope>NUCLEOTIDE SEQUENCE [LARGE SCALE GENOMIC DNA]</scope>
    <source>
        <strain evidence="14">JWS20170419001</strain>
        <tissue evidence="14">Muscle</tissue>
    </source>
</reference>
<dbReference type="Pfam" id="PF01127">
    <property type="entry name" value="Sdh_cyt"/>
    <property type="match status" value="1"/>
</dbReference>
<dbReference type="GO" id="GO:0036376">
    <property type="term" value="P:sodium ion export across plasma membrane"/>
    <property type="evidence" value="ECO:0007669"/>
    <property type="project" value="TreeGrafter"/>
</dbReference>
<comment type="subcellular location">
    <subcellularLocation>
        <location evidence="1">Membrane</location>
        <topology evidence="1">Multi-pass membrane protein</topology>
    </subcellularLocation>
</comment>
<evidence type="ECO:0000256" key="7">
    <source>
        <dbReference type="ARBA" id="ARBA00022723"/>
    </source>
</evidence>
<dbReference type="GO" id="GO:0006883">
    <property type="term" value="P:intracellular sodium ion homeostasis"/>
    <property type="evidence" value="ECO:0007669"/>
    <property type="project" value="TreeGrafter"/>
</dbReference>
<dbReference type="SUPFAM" id="SSF81660">
    <property type="entry name" value="Metal cation-transporting ATPase, ATP-binding domain N"/>
    <property type="match status" value="1"/>
</dbReference>
<dbReference type="InterPro" id="IPR014314">
    <property type="entry name" value="Succ_DH_cytb556"/>
</dbReference>
<dbReference type="GO" id="GO:0009055">
    <property type="term" value="F:electron transfer activity"/>
    <property type="evidence" value="ECO:0007669"/>
    <property type="project" value="InterPro"/>
</dbReference>
<evidence type="ECO:0000256" key="5">
    <source>
        <dbReference type="ARBA" id="ARBA00022617"/>
    </source>
</evidence>
<sequence>MAWESRAVISGPDVGIATISEKGSAAKSSEKLKATTPKRFLTAHSLFFSKDSQFVVTNIIVKYGRDFSPEVAQKNGKKRKKEKDLDELKKESTLDDHKLSVEELSARYEVDLFKLSIHEIEDSPTGYLLVMKGAPERILDRCSTIMMNGQEVPLDNDWRDTFQGAYMDLGGLGERVLGVDFHLLSIIATQIPVHLNQGSDMGHSLRQVVSASQGGLDDLVLLQEDGSGFIHDKQEDLFPAVFLANPLPTEGRCSDVMLSGNLAICIFSFVNYAFTTEQGEAMCPNVFFKGTISCLAGLNENAPSCPVKALRADVDHVADFWQLDQLSVCYGQGIDVYKQRLFPLDAIVARVYWWFCALPYSLLIFIYDEIRKLIIRCSPGGISAFAAAALVLPGSFPYYLDLVHSLSMGPALITMAKFALSFPVAYHTYNGIRHLMWDIGKGFKIPEVYRSGYIVIALSVFTSVALTAL</sequence>
<dbReference type="GO" id="GO:0046872">
    <property type="term" value="F:metal ion binding"/>
    <property type="evidence" value="ECO:0007669"/>
    <property type="project" value="UniProtKB-KW"/>
</dbReference>
<dbReference type="PANTHER" id="PTHR43294">
    <property type="entry name" value="SODIUM/POTASSIUM-TRANSPORTING ATPASE SUBUNIT ALPHA"/>
    <property type="match status" value="1"/>
</dbReference>
<dbReference type="GO" id="GO:1990573">
    <property type="term" value="P:potassium ion import across plasma membrane"/>
    <property type="evidence" value="ECO:0007669"/>
    <property type="project" value="TreeGrafter"/>
</dbReference>
<evidence type="ECO:0000313" key="15">
    <source>
        <dbReference type="Proteomes" id="UP000319801"/>
    </source>
</evidence>
<dbReference type="InterPro" id="IPR023299">
    <property type="entry name" value="ATPase_P-typ_cyto_dom_N"/>
</dbReference>
<evidence type="ECO:0000256" key="6">
    <source>
        <dbReference type="ARBA" id="ARBA00022692"/>
    </source>
</evidence>
<evidence type="ECO:0000256" key="9">
    <source>
        <dbReference type="ARBA" id="ARBA00023004"/>
    </source>
</evidence>
<evidence type="ECO:0000256" key="11">
    <source>
        <dbReference type="ARBA" id="ARBA00045023"/>
    </source>
</evidence>
<dbReference type="Pfam" id="PF13246">
    <property type="entry name" value="Cation_ATPase"/>
    <property type="match status" value="1"/>
</dbReference>
<dbReference type="Proteomes" id="UP000319801">
    <property type="component" value="Unassembled WGS sequence"/>
</dbReference>
<evidence type="ECO:0000313" key="14">
    <source>
        <dbReference type="EMBL" id="TSY27770.1"/>
    </source>
</evidence>